<evidence type="ECO:0000256" key="4">
    <source>
        <dbReference type="ARBA" id="ARBA00023136"/>
    </source>
</evidence>
<dbReference type="AlphaFoldDB" id="A0A507FNT7"/>
<evidence type="ECO:0000313" key="9">
    <source>
        <dbReference type="Proteomes" id="UP000320333"/>
    </source>
</evidence>
<evidence type="ECO:0000256" key="3">
    <source>
        <dbReference type="ARBA" id="ARBA00022989"/>
    </source>
</evidence>
<evidence type="ECO:0000256" key="1">
    <source>
        <dbReference type="ARBA" id="ARBA00004141"/>
    </source>
</evidence>
<organism evidence="8 9">
    <name type="scientific">Chytriomyces confervae</name>
    <dbReference type="NCBI Taxonomy" id="246404"/>
    <lineage>
        <taxon>Eukaryota</taxon>
        <taxon>Fungi</taxon>
        <taxon>Fungi incertae sedis</taxon>
        <taxon>Chytridiomycota</taxon>
        <taxon>Chytridiomycota incertae sedis</taxon>
        <taxon>Chytridiomycetes</taxon>
        <taxon>Chytridiales</taxon>
        <taxon>Chytriomycetaceae</taxon>
        <taxon>Chytriomyces</taxon>
    </lineage>
</organism>
<feature type="transmembrane region" description="Helical" evidence="6">
    <location>
        <begin position="146"/>
        <end position="166"/>
    </location>
</feature>
<comment type="caution">
    <text evidence="8">The sequence shown here is derived from an EMBL/GenBank/DDBJ whole genome shotgun (WGS) entry which is preliminary data.</text>
</comment>
<dbReference type="EMBL" id="QEAP01000039">
    <property type="protein sequence ID" value="TPX76687.1"/>
    <property type="molecule type" value="Genomic_DNA"/>
</dbReference>
<dbReference type="SUPFAM" id="SSF103481">
    <property type="entry name" value="Multidrug resistance efflux transporter EmrE"/>
    <property type="match status" value="2"/>
</dbReference>
<dbReference type="Proteomes" id="UP000320333">
    <property type="component" value="Unassembled WGS sequence"/>
</dbReference>
<feature type="domain" description="Sugar phosphate transporter" evidence="7">
    <location>
        <begin position="61"/>
        <end position="350"/>
    </location>
</feature>
<dbReference type="GO" id="GO:0016020">
    <property type="term" value="C:membrane"/>
    <property type="evidence" value="ECO:0007669"/>
    <property type="project" value="UniProtKB-SubCell"/>
</dbReference>
<keyword evidence="2 6" id="KW-0812">Transmembrane</keyword>
<dbReference type="InterPro" id="IPR050186">
    <property type="entry name" value="TPT_transporter"/>
</dbReference>
<feature type="transmembrane region" description="Helical" evidence="6">
    <location>
        <begin position="203"/>
        <end position="220"/>
    </location>
</feature>
<gene>
    <name evidence="8" type="ORF">CcCBS67573_g02048</name>
</gene>
<feature type="transmembrane region" description="Helical" evidence="6">
    <location>
        <begin position="307"/>
        <end position="328"/>
    </location>
</feature>
<evidence type="ECO:0000256" key="5">
    <source>
        <dbReference type="SAM" id="MobiDB-lite"/>
    </source>
</evidence>
<feature type="transmembrane region" description="Helical" evidence="6">
    <location>
        <begin position="56"/>
        <end position="73"/>
    </location>
</feature>
<keyword evidence="3 6" id="KW-1133">Transmembrane helix</keyword>
<keyword evidence="9" id="KW-1185">Reference proteome</keyword>
<feature type="region of interest" description="Disordered" evidence="5">
    <location>
        <begin position="1"/>
        <end position="22"/>
    </location>
</feature>
<evidence type="ECO:0000313" key="8">
    <source>
        <dbReference type="EMBL" id="TPX76687.1"/>
    </source>
</evidence>
<evidence type="ECO:0000256" key="6">
    <source>
        <dbReference type="SAM" id="Phobius"/>
    </source>
</evidence>
<feature type="transmembrane region" description="Helical" evidence="6">
    <location>
        <begin position="240"/>
        <end position="260"/>
    </location>
</feature>
<dbReference type="InterPro" id="IPR037185">
    <property type="entry name" value="EmrE-like"/>
</dbReference>
<dbReference type="STRING" id="246404.A0A507FNT7"/>
<sequence length="403" mass="43622">MSKPQGGREGDSITTKSPDVEMQRLITDDISRHDASLESKSRTQAAPNSESSTKQVVFAVSFYITTAIVMVLVNKAVLNTVALPLTFLWVQLLVAVLLLSASSYFGVLQCPTFTSSTCRSLAPLIVINVIGLTLNTFCLQHVDASFFQVARSLVLPFTVLMSWIFLGQKSSAWVLTSCAAVFTGFIVGTLMEDEEIVVSKIGIVFGIASSLTTAGHSIVIKHSYAVVRGNTLDLVYYNNVMSVVVLTPVVLMSGEMEMMLDLLVKKNKVGAVDSGDQLRALVFGGLGVFGFLINIAGFFQIKVTSPVTHMISSAFRGVLQTLLAVAFFHDILTSSRIMSIAIILFGSCLYAWVSSQENAAASGPLKPLESSTSANGEPMLFGLLRSVRRAIWIPVKEVTKWTR</sequence>
<feature type="compositionally biased region" description="Basic and acidic residues" evidence="5">
    <location>
        <begin position="1"/>
        <end position="11"/>
    </location>
</feature>
<comment type="subcellular location">
    <subcellularLocation>
        <location evidence="1">Membrane</location>
        <topology evidence="1">Multi-pass membrane protein</topology>
    </subcellularLocation>
</comment>
<feature type="transmembrane region" description="Helical" evidence="6">
    <location>
        <begin position="172"/>
        <end position="191"/>
    </location>
</feature>
<dbReference type="OrthoDB" id="5547497at2759"/>
<feature type="transmembrane region" description="Helical" evidence="6">
    <location>
        <begin position="85"/>
        <end position="108"/>
    </location>
</feature>
<feature type="transmembrane region" description="Helical" evidence="6">
    <location>
        <begin position="335"/>
        <end position="353"/>
    </location>
</feature>
<name>A0A507FNT7_9FUNG</name>
<evidence type="ECO:0000259" key="7">
    <source>
        <dbReference type="Pfam" id="PF03151"/>
    </source>
</evidence>
<accession>A0A507FNT7</accession>
<feature type="transmembrane region" description="Helical" evidence="6">
    <location>
        <begin position="280"/>
        <end position="301"/>
    </location>
</feature>
<dbReference type="Pfam" id="PF03151">
    <property type="entry name" value="TPT"/>
    <property type="match status" value="1"/>
</dbReference>
<keyword evidence="4 6" id="KW-0472">Membrane</keyword>
<feature type="transmembrane region" description="Helical" evidence="6">
    <location>
        <begin position="120"/>
        <end position="139"/>
    </location>
</feature>
<evidence type="ECO:0000256" key="2">
    <source>
        <dbReference type="ARBA" id="ARBA00022692"/>
    </source>
</evidence>
<dbReference type="InterPro" id="IPR004853">
    <property type="entry name" value="Sugar_P_trans_dom"/>
</dbReference>
<proteinExistence type="predicted"/>
<protein>
    <recommendedName>
        <fullName evidence="7">Sugar phosphate transporter domain-containing protein</fullName>
    </recommendedName>
</protein>
<dbReference type="PANTHER" id="PTHR11132">
    <property type="entry name" value="SOLUTE CARRIER FAMILY 35"/>
    <property type="match status" value="1"/>
</dbReference>
<reference evidence="8 9" key="1">
    <citation type="journal article" date="2019" name="Sci. Rep.">
        <title>Comparative genomics of chytrid fungi reveal insights into the obligate biotrophic and pathogenic lifestyle of Synchytrium endobioticum.</title>
        <authorList>
            <person name="van de Vossenberg B.T.L.H."/>
            <person name="Warris S."/>
            <person name="Nguyen H.D.T."/>
            <person name="van Gent-Pelzer M.P.E."/>
            <person name="Joly D.L."/>
            <person name="van de Geest H.C."/>
            <person name="Bonants P.J.M."/>
            <person name="Smith D.S."/>
            <person name="Levesque C.A."/>
            <person name="van der Lee T.A.J."/>
        </authorList>
    </citation>
    <scope>NUCLEOTIDE SEQUENCE [LARGE SCALE GENOMIC DNA]</scope>
    <source>
        <strain evidence="8 9">CBS 675.73</strain>
    </source>
</reference>